<dbReference type="Proteomes" id="UP001595962">
    <property type="component" value="Unassembled WGS sequence"/>
</dbReference>
<comment type="subcellular location">
    <subcellularLocation>
        <location evidence="1">Cell outer membrane</location>
    </subcellularLocation>
</comment>
<name>A0ABV9JG49_9GAMM</name>
<feature type="signal peptide" evidence="6">
    <location>
        <begin position="1"/>
        <end position="20"/>
    </location>
</feature>
<evidence type="ECO:0000256" key="2">
    <source>
        <dbReference type="ARBA" id="ARBA00005722"/>
    </source>
</evidence>
<dbReference type="InterPro" id="IPR010583">
    <property type="entry name" value="MipA"/>
</dbReference>
<comment type="similarity">
    <text evidence="2">Belongs to the MipA/OmpV family.</text>
</comment>
<organism evidence="7 8">
    <name type="scientific">Rheinheimera marina</name>
    <dbReference type="NCBI Taxonomy" id="1774958"/>
    <lineage>
        <taxon>Bacteria</taxon>
        <taxon>Pseudomonadati</taxon>
        <taxon>Pseudomonadota</taxon>
        <taxon>Gammaproteobacteria</taxon>
        <taxon>Chromatiales</taxon>
        <taxon>Chromatiaceae</taxon>
        <taxon>Rheinheimera</taxon>
    </lineage>
</organism>
<dbReference type="PANTHER" id="PTHR38776:SF1">
    <property type="entry name" value="MLTA-INTERACTING PROTEIN-RELATED"/>
    <property type="match status" value="1"/>
</dbReference>
<dbReference type="RefSeq" id="WP_377330775.1">
    <property type="nucleotide sequence ID" value="NZ_JBHSGB010000001.1"/>
</dbReference>
<keyword evidence="3 6" id="KW-0732">Signal</keyword>
<keyword evidence="4" id="KW-0472">Membrane</keyword>
<evidence type="ECO:0000256" key="5">
    <source>
        <dbReference type="ARBA" id="ARBA00023237"/>
    </source>
</evidence>
<protein>
    <submittedName>
        <fullName evidence="7">MipA/OmpV family protein</fullName>
    </submittedName>
</protein>
<reference evidence="8" key="1">
    <citation type="journal article" date="2019" name="Int. J. Syst. Evol. Microbiol.">
        <title>The Global Catalogue of Microorganisms (GCM) 10K type strain sequencing project: providing services to taxonomists for standard genome sequencing and annotation.</title>
        <authorList>
            <consortium name="The Broad Institute Genomics Platform"/>
            <consortium name="The Broad Institute Genome Sequencing Center for Infectious Disease"/>
            <person name="Wu L."/>
            <person name="Ma J."/>
        </authorList>
    </citation>
    <scope>NUCLEOTIDE SEQUENCE [LARGE SCALE GENOMIC DNA]</scope>
    <source>
        <strain evidence="8">DT28</strain>
    </source>
</reference>
<proteinExistence type="inferred from homology"/>
<evidence type="ECO:0000256" key="6">
    <source>
        <dbReference type="SAM" id="SignalP"/>
    </source>
</evidence>
<evidence type="ECO:0000256" key="3">
    <source>
        <dbReference type="ARBA" id="ARBA00022729"/>
    </source>
</evidence>
<keyword evidence="8" id="KW-1185">Reference proteome</keyword>
<evidence type="ECO:0000313" key="7">
    <source>
        <dbReference type="EMBL" id="MFC4653457.1"/>
    </source>
</evidence>
<evidence type="ECO:0000313" key="8">
    <source>
        <dbReference type="Proteomes" id="UP001595962"/>
    </source>
</evidence>
<feature type="chain" id="PRO_5046124297" evidence="6">
    <location>
        <begin position="21"/>
        <end position="286"/>
    </location>
</feature>
<gene>
    <name evidence="7" type="ORF">ACFO3I_00325</name>
</gene>
<evidence type="ECO:0000256" key="1">
    <source>
        <dbReference type="ARBA" id="ARBA00004442"/>
    </source>
</evidence>
<comment type="caution">
    <text evidence="7">The sequence shown here is derived from an EMBL/GenBank/DDBJ whole genome shotgun (WGS) entry which is preliminary data.</text>
</comment>
<dbReference type="EMBL" id="JBHSGB010000001">
    <property type="protein sequence ID" value="MFC4653457.1"/>
    <property type="molecule type" value="Genomic_DNA"/>
</dbReference>
<sequence length="286" mass="32315">MKKLLMIVLFCISGVQTAYASCTETSSGCVEPGQFNLALALGAGQRTNPLHNGENVPLLLMPDVSYYGEYWFWDNTTAGYSLLQQPDFVLSLVVKLNQEKGYFQRWFAGNLMTYSTSSTMLPPEVDTGATKQMSMVSVSEVNKRPTAWDAGVQMQWFGDDWQLGLNLMQDASGTYHGQNATASASTFYPLLGGHLQLGANLHWKSRKLIDTYYGLDESELFYLARYQGKDSWQPELRLGWQKALTPKWSLLSFYRMLLLDDAMTDSPLVKNSRVQTWFVGVSYQFF</sequence>
<accession>A0ABV9JG49</accession>
<keyword evidence="5" id="KW-0998">Cell outer membrane</keyword>
<evidence type="ECO:0000256" key="4">
    <source>
        <dbReference type="ARBA" id="ARBA00023136"/>
    </source>
</evidence>
<dbReference type="Pfam" id="PF06629">
    <property type="entry name" value="MipA"/>
    <property type="match status" value="1"/>
</dbReference>
<dbReference type="PANTHER" id="PTHR38776">
    <property type="entry name" value="MLTA-INTERACTING PROTEIN-RELATED"/>
    <property type="match status" value="1"/>
</dbReference>